<proteinExistence type="predicted"/>
<evidence type="ECO:0000313" key="2">
    <source>
        <dbReference type="Proteomes" id="UP000812966"/>
    </source>
</evidence>
<gene>
    <name evidence="1" type="ORF">FFLO_01116</name>
</gene>
<accession>A0A8K0JV55</accession>
<protein>
    <submittedName>
        <fullName evidence="1">Uncharacterized protein</fullName>
    </submittedName>
</protein>
<keyword evidence="2" id="KW-1185">Reference proteome</keyword>
<dbReference type="Gene3D" id="3.30.1360.20">
    <property type="entry name" value="Transcriptional coactivator/pterin dehydratase"/>
    <property type="match status" value="1"/>
</dbReference>
<dbReference type="AlphaFoldDB" id="A0A8K0JV55"/>
<dbReference type="GO" id="GO:0006729">
    <property type="term" value="P:tetrahydrobiopterin biosynthetic process"/>
    <property type="evidence" value="ECO:0007669"/>
    <property type="project" value="InterPro"/>
</dbReference>
<dbReference type="Proteomes" id="UP000812966">
    <property type="component" value="Unassembled WGS sequence"/>
</dbReference>
<reference evidence="1" key="1">
    <citation type="submission" date="2020-04" db="EMBL/GenBank/DDBJ databases">
        <title>Analysis of mating type loci in Filobasidium floriforme.</title>
        <authorList>
            <person name="Nowrousian M."/>
        </authorList>
    </citation>
    <scope>NUCLEOTIDE SEQUENCE</scope>
    <source>
        <strain evidence="1">CBS 6242</strain>
    </source>
</reference>
<sequence>MPRIVTTSLGCCISLKRDVPSLRRNLSTNLIKHSREGKEPYQYYWTTYFPPHDPISYPTLIPEDHPTAPLHNLMARWHCTKHDYVSKDWRSAVKRKTELSVPPLPSDEENQAVFDAIRKKRTAALKLYRKLGRSEVEHYLRGLEHSPLRVLKRPGSPARPAVAGRLARLLEQPEYRHRWYLREPQKNVTGSMIVDETSSAAEQAEDRVLQLVKDYRFDKLDIASNFIRLACRVMKLHDHHPQLLMQFLPEARMFEVKISTWTHTPRKLAEPDTVAAPLDPLTCDADFDRVTQVNQYKHTVLSDDQPKIKKTVPATPGLTRKDFLLAWELDAAENETRMRTSTLKHRNEKWKAKMSGRTAKAENLADTLNAIAKIGDS</sequence>
<organism evidence="1 2">
    <name type="scientific">Filobasidium floriforme</name>
    <dbReference type="NCBI Taxonomy" id="5210"/>
    <lineage>
        <taxon>Eukaryota</taxon>
        <taxon>Fungi</taxon>
        <taxon>Dikarya</taxon>
        <taxon>Basidiomycota</taxon>
        <taxon>Agaricomycotina</taxon>
        <taxon>Tremellomycetes</taxon>
        <taxon>Filobasidiales</taxon>
        <taxon>Filobasidiaceae</taxon>
        <taxon>Filobasidium</taxon>
    </lineage>
</organism>
<dbReference type="InterPro" id="IPR036428">
    <property type="entry name" value="PCD_sf"/>
</dbReference>
<name>A0A8K0JV55_9TREE</name>
<evidence type="ECO:0000313" key="1">
    <source>
        <dbReference type="EMBL" id="KAG7570918.1"/>
    </source>
</evidence>
<dbReference type="GO" id="GO:0008124">
    <property type="term" value="F:4-alpha-hydroxytetrahydrobiopterin dehydratase activity"/>
    <property type="evidence" value="ECO:0007669"/>
    <property type="project" value="InterPro"/>
</dbReference>
<dbReference type="EMBL" id="JABELV010000015">
    <property type="protein sequence ID" value="KAG7570918.1"/>
    <property type="molecule type" value="Genomic_DNA"/>
</dbReference>
<comment type="caution">
    <text evidence="1">The sequence shown here is derived from an EMBL/GenBank/DDBJ whole genome shotgun (WGS) entry which is preliminary data.</text>
</comment>